<evidence type="ECO:0000313" key="2">
    <source>
        <dbReference type="EMBL" id="KFB47678.1"/>
    </source>
</evidence>
<feature type="region of interest" description="Disordered" evidence="1">
    <location>
        <begin position="54"/>
        <end position="94"/>
    </location>
</feature>
<accession>A0A084WBT4</accession>
<evidence type="ECO:0000313" key="3">
    <source>
        <dbReference type="EnsemblMetazoa" id="ASIC015723-PA"/>
    </source>
</evidence>
<protein>
    <submittedName>
        <fullName evidence="2 3">Uncharacterized protein</fullName>
    </submittedName>
</protein>
<reference evidence="3" key="2">
    <citation type="submission" date="2020-05" db="UniProtKB">
        <authorList>
            <consortium name="EnsemblMetazoa"/>
        </authorList>
    </citation>
    <scope>IDENTIFICATION</scope>
</reference>
<dbReference type="EnsemblMetazoa" id="ASIC015723-RA">
    <property type="protein sequence ID" value="ASIC015723-PA"/>
    <property type="gene ID" value="ASIC015723"/>
</dbReference>
<evidence type="ECO:0000313" key="4">
    <source>
        <dbReference type="Proteomes" id="UP000030765"/>
    </source>
</evidence>
<feature type="compositionally biased region" description="Basic and acidic residues" evidence="1">
    <location>
        <begin position="67"/>
        <end position="94"/>
    </location>
</feature>
<reference evidence="2 4" key="1">
    <citation type="journal article" date="2014" name="BMC Genomics">
        <title>Genome sequence of Anopheles sinensis provides insight into genetics basis of mosquito competence for malaria parasites.</title>
        <authorList>
            <person name="Zhou D."/>
            <person name="Zhang D."/>
            <person name="Ding G."/>
            <person name="Shi L."/>
            <person name="Hou Q."/>
            <person name="Ye Y."/>
            <person name="Xu Y."/>
            <person name="Zhou H."/>
            <person name="Xiong C."/>
            <person name="Li S."/>
            <person name="Yu J."/>
            <person name="Hong S."/>
            <person name="Yu X."/>
            <person name="Zou P."/>
            <person name="Chen C."/>
            <person name="Chang X."/>
            <person name="Wang W."/>
            <person name="Lv Y."/>
            <person name="Sun Y."/>
            <person name="Ma L."/>
            <person name="Shen B."/>
            <person name="Zhu C."/>
        </authorList>
    </citation>
    <scope>NUCLEOTIDE SEQUENCE [LARGE SCALE GENOMIC DNA]</scope>
</reference>
<organism evidence="2">
    <name type="scientific">Anopheles sinensis</name>
    <name type="common">Mosquito</name>
    <dbReference type="NCBI Taxonomy" id="74873"/>
    <lineage>
        <taxon>Eukaryota</taxon>
        <taxon>Metazoa</taxon>
        <taxon>Ecdysozoa</taxon>
        <taxon>Arthropoda</taxon>
        <taxon>Hexapoda</taxon>
        <taxon>Insecta</taxon>
        <taxon>Pterygota</taxon>
        <taxon>Neoptera</taxon>
        <taxon>Endopterygota</taxon>
        <taxon>Diptera</taxon>
        <taxon>Nematocera</taxon>
        <taxon>Culicoidea</taxon>
        <taxon>Culicidae</taxon>
        <taxon>Anophelinae</taxon>
        <taxon>Anopheles</taxon>
    </lineage>
</organism>
<dbReference type="EMBL" id="ATLV01022444">
    <property type="status" value="NOT_ANNOTATED_CDS"/>
    <property type="molecule type" value="Genomic_DNA"/>
</dbReference>
<sequence>MQQHEHVCPSGALKPSRQHMSVYYYRTMRRFLALAFLELIHTSSQLDVVTTARHEPHVYSSGLRSSQTERKSKETTEQGAKSGREEKQMNKRES</sequence>
<name>A0A084WBT4_ANOSI</name>
<dbReference type="Proteomes" id="UP000030765">
    <property type="component" value="Unassembled WGS sequence"/>
</dbReference>
<dbReference type="EMBL" id="KE525332">
    <property type="protein sequence ID" value="KFB47678.1"/>
    <property type="molecule type" value="Genomic_DNA"/>
</dbReference>
<dbReference type="VEuPathDB" id="VectorBase:ASIC015723"/>
<keyword evidence="4" id="KW-1185">Reference proteome</keyword>
<evidence type="ECO:0000256" key="1">
    <source>
        <dbReference type="SAM" id="MobiDB-lite"/>
    </source>
</evidence>
<proteinExistence type="predicted"/>
<dbReference type="AlphaFoldDB" id="A0A084WBT4"/>
<gene>
    <name evidence="2" type="ORF">ZHAS_00015723</name>
</gene>